<feature type="non-terminal residue" evidence="1">
    <location>
        <position position="50"/>
    </location>
</feature>
<proteinExistence type="predicted"/>
<evidence type="ECO:0000313" key="2">
    <source>
        <dbReference type="Proteomes" id="UP000824469"/>
    </source>
</evidence>
<protein>
    <submittedName>
        <fullName evidence="1">Uncharacterized protein</fullName>
    </submittedName>
</protein>
<name>A0AA38LMF8_TAXCH</name>
<comment type="caution">
    <text evidence="1">The sequence shown here is derived from an EMBL/GenBank/DDBJ whole genome shotgun (WGS) entry which is preliminary data.</text>
</comment>
<gene>
    <name evidence="1" type="ORF">KI387_001347</name>
</gene>
<dbReference type="AlphaFoldDB" id="A0AA38LMF8"/>
<sequence length="50" mass="5831">LAGLFLTAVNNNQINDIFSLEEEPKDVPYKSVVPNMEFLSHKMFERNPRH</sequence>
<evidence type="ECO:0000313" key="1">
    <source>
        <dbReference type="EMBL" id="KAH9329239.1"/>
    </source>
</evidence>
<accession>A0AA38LMF8</accession>
<feature type="non-terminal residue" evidence="1">
    <location>
        <position position="1"/>
    </location>
</feature>
<organism evidence="1 2">
    <name type="scientific">Taxus chinensis</name>
    <name type="common">Chinese yew</name>
    <name type="synonym">Taxus wallichiana var. chinensis</name>
    <dbReference type="NCBI Taxonomy" id="29808"/>
    <lineage>
        <taxon>Eukaryota</taxon>
        <taxon>Viridiplantae</taxon>
        <taxon>Streptophyta</taxon>
        <taxon>Embryophyta</taxon>
        <taxon>Tracheophyta</taxon>
        <taxon>Spermatophyta</taxon>
        <taxon>Pinopsida</taxon>
        <taxon>Pinidae</taxon>
        <taxon>Conifers II</taxon>
        <taxon>Cupressales</taxon>
        <taxon>Taxaceae</taxon>
        <taxon>Taxus</taxon>
    </lineage>
</organism>
<reference evidence="1 2" key="1">
    <citation type="journal article" date="2021" name="Nat. Plants">
        <title>The Taxus genome provides insights into paclitaxel biosynthesis.</title>
        <authorList>
            <person name="Xiong X."/>
            <person name="Gou J."/>
            <person name="Liao Q."/>
            <person name="Li Y."/>
            <person name="Zhou Q."/>
            <person name="Bi G."/>
            <person name="Li C."/>
            <person name="Du R."/>
            <person name="Wang X."/>
            <person name="Sun T."/>
            <person name="Guo L."/>
            <person name="Liang H."/>
            <person name="Lu P."/>
            <person name="Wu Y."/>
            <person name="Zhang Z."/>
            <person name="Ro D.K."/>
            <person name="Shang Y."/>
            <person name="Huang S."/>
            <person name="Yan J."/>
        </authorList>
    </citation>
    <scope>NUCLEOTIDE SEQUENCE [LARGE SCALE GENOMIC DNA]</scope>
    <source>
        <strain evidence="1">Ta-2019</strain>
    </source>
</reference>
<dbReference type="Proteomes" id="UP000824469">
    <property type="component" value="Unassembled WGS sequence"/>
</dbReference>
<dbReference type="EMBL" id="JAHRHJ020000001">
    <property type="protein sequence ID" value="KAH9329239.1"/>
    <property type="molecule type" value="Genomic_DNA"/>
</dbReference>
<keyword evidence="2" id="KW-1185">Reference proteome</keyword>